<dbReference type="EMBL" id="JAAGOA010000021">
    <property type="protein sequence ID" value="NEE03369.1"/>
    <property type="molecule type" value="Genomic_DNA"/>
</dbReference>
<feature type="transmembrane region" description="Helical" evidence="1">
    <location>
        <begin position="6"/>
        <end position="21"/>
    </location>
</feature>
<evidence type="ECO:0000256" key="1">
    <source>
        <dbReference type="SAM" id="Phobius"/>
    </source>
</evidence>
<feature type="transmembrane region" description="Helical" evidence="1">
    <location>
        <begin position="144"/>
        <end position="163"/>
    </location>
</feature>
<gene>
    <name evidence="2" type="ORF">G1H10_24685</name>
</gene>
<feature type="transmembrane region" description="Helical" evidence="1">
    <location>
        <begin position="232"/>
        <end position="251"/>
    </location>
</feature>
<accession>A0A6L9SEA0</accession>
<keyword evidence="1" id="KW-0472">Membrane</keyword>
<keyword evidence="3" id="KW-1185">Reference proteome</keyword>
<proteinExistence type="predicted"/>
<feature type="transmembrane region" description="Helical" evidence="1">
    <location>
        <begin position="204"/>
        <end position="226"/>
    </location>
</feature>
<name>A0A6L9SEA0_9ACTN</name>
<protein>
    <submittedName>
        <fullName evidence="2">Uncharacterized protein</fullName>
    </submittedName>
</protein>
<feature type="transmembrane region" description="Helical" evidence="1">
    <location>
        <begin position="59"/>
        <end position="77"/>
    </location>
</feature>
<dbReference type="Proteomes" id="UP000475214">
    <property type="component" value="Unassembled WGS sequence"/>
</dbReference>
<keyword evidence="1" id="KW-1133">Transmembrane helix</keyword>
<feature type="transmembrane region" description="Helical" evidence="1">
    <location>
        <begin position="89"/>
        <end position="108"/>
    </location>
</feature>
<dbReference type="RefSeq" id="WP_163742974.1">
    <property type="nucleotide sequence ID" value="NZ_JAAGOA010000021.1"/>
</dbReference>
<comment type="caution">
    <text evidence="2">The sequence shown here is derived from an EMBL/GenBank/DDBJ whole genome shotgun (WGS) entry which is preliminary data.</text>
</comment>
<evidence type="ECO:0000313" key="3">
    <source>
        <dbReference type="Proteomes" id="UP000475214"/>
    </source>
</evidence>
<feature type="transmembrane region" description="Helical" evidence="1">
    <location>
        <begin position="114"/>
        <end position="132"/>
    </location>
</feature>
<keyword evidence="1" id="KW-0812">Transmembrane</keyword>
<organism evidence="2 3">
    <name type="scientific">Phytoactinopolyspora halotolerans</name>
    <dbReference type="NCBI Taxonomy" id="1981512"/>
    <lineage>
        <taxon>Bacteria</taxon>
        <taxon>Bacillati</taxon>
        <taxon>Actinomycetota</taxon>
        <taxon>Actinomycetes</taxon>
        <taxon>Jiangellales</taxon>
        <taxon>Jiangellaceae</taxon>
        <taxon>Phytoactinopolyspora</taxon>
    </lineage>
</organism>
<reference evidence="2 3" key="1">
    <citation type="submission" date="2020-02" db="EMBL/GenBank/DDBJ databases">
        <authorList>
            <person name="Li X.-J."/>
            <person name="Han X.-M."/>
        </authorList>
    </citation>
    <scope>NUCLEOTIDE SEQUENCE [LARGE SCALE GENOMIC DNA]</scope>
    <source>
        <strain evidence="2 3">CCTCC AB 2017055</strain>
    </source>
</reference>
<dbReference type="AlphaFoldDB" id="A0A6L9SEA0"/>
<sequence>MLGLTLVAFTIAWWLGLYLLGRDPWRATMRRAGLGLLAYALALAFAPFDGALPEHAHEVLAGLPALIWSGVLIALLPADHRWRARADRLWSAGAVPAGVTSLVLATAAGGPWRVVAAAVVLAPLLVSVAALIRARRGHGIRDGLVILASLLFGLGVAALLMPMGWLPDVLVIGAIGVDLLVLGAVVAASNAVESGEALATDLRRSAMGAGLVALVLGGQFGLVAVGTADPDGLLPLAFGVVGTAVAVVTLASPLQAVLDRLVFAGAAEVRTQRAELRDAADALPRRNEHERLAKLDDDGFARLVREALRHYGDLGKLLANPLTALPAIDKRLVERGREDHSLDRAIELKAMLLECIERLKPPDQEFGTSEEWRHYNALYFPYVAGLRPYRRQPDLSGMDETSRRAFDWFRRYVPERTLYNWQNAATRVVAADLRTRDWQ</sequence>
<evidence type="ECO:0000313" key="2">
    <source>
        <dbReference type="EMBL" id="NEE03369.1"/>
    </source>
</evidence>
<feature type="transmembrane region" description="Helical" evidence="1">
    <location>
        <begin position="169"/>
        <end position="192"/>
    </location>
</feature>
<feature type="transmembrane region" description="Helical" evidence="1">
    <location>
        <begin position="33"/>
        <end position="53"/>
    </location>
</feature>